<dbReference type="InterPro" id="IPR018060">
    <property type="entry name" value="HTH_AraC"/>
</dbReference>
<feature type="domain" description="HTH araC/xylS-type" evidence="1">
    <location>
        <begin position="163"/>
        <end position="269"/>
    </location>
</feature>
<keyword evidence="3" id="KW-1185">Reference proteome</keyword>
<name>A0ABW3K3G9_9BACT</name>
<dbReference type="Pfam" id="PF20240">
    <property type="entry name" value="DUF6597"/>
    <property type="match status" value="1"/>
</dbReference>
<dbReference type="EMBL" id="JBHTKA010000003">
    <property type="protein sequence ID" value="MFD0999986.1"/>
    <property type="molecule type" value="Genomic_DNA"/>
</dbReference>
<dbReference type="PROSITE" id="PS01124">
    <property type="entry name" value="HTH_ARAC_FAMILY_2"/>
    <property type="match status" value="1"/>
</dbReference>
<protein>
    <submittedName>
        <fullName evidence="2">DUF6597 domain-containing transcriptional factor</fullName>
    </submittedName>
</protein>
<gene>
    <name evidence="2" type="ORF">ACFQ21_11755</name>
</gene>
<accession>A0ABW3K3G9</accession>
<organism evidence="2 3">
    <name type="scientific">Ohtaekwangia kribbensis</name>
    <dbReference type="NCBI Taxonomy" id="688913"/>
    <lineage>
        <taxon>Bacteria</taxon>
        <taxon>Pseudomonadati</taxon>
        <taxon>Bacteroidota</taxon>
        <taxon>Cytophagia</taxon>
        <taxon>Cytophagales</taxon>
        <taxon>Fulvivirgaceae</taxon>
        <taxon>Ohtaekwangia</taxon>
    </lineage>
</organism>
<evidence type="ECO:0000313" key="3">
    <source>
        <dbReference type="Proteomes" id="UP001597112"/>
    </source>
</evidence>
<dbReference type="InterPro" id="IPR046532">
    <property type="entry name" value="DUF6597"/>
</dbReference>
<dbReference type="Gene3D" id="1.10.10.60">
    <property type="entry name" value="Homeodomain-like"/>
    <property type="match status" value="1"/>
</dbReference>
<comment type="caution">
    <text evidence="2">The sequence shown here is derived from an EMBL/GenBank/DDBJ whole genome shotgun (WGS) entry which is preliminary data.</text>
</comment>
<sequence length="279" mass="32259">MKNTSHQDEPAYIGSRIAAPAAFEDVFTHFYEARNLTNEAVHKTLLPSYQTILIFSFGETVRFTSPKGSMLDLDKVVVLGPIKQPIDYTLPPEVDMLVVNFKSDGFFRFFGRALASTQISVDPDTIINDNCFNNLWSILKSKHTADRIQVLLEFAQPYLKDKDETLEQLDQYTQDSNVNAIKVVAQDTQQSERNIQLKYKKHLGYSAKEMARYQRFLNTIEYLGRSVTETCKPVDWQDVVTQFGYYDQSQLIHDFKHYLNLSPTRFLKFQQDICIARPE</sequence>
<evidence type="ECO:0000259" key="1">
    <source>
        <dbReference type="PROSITE" id="PS01124"/>
    </source>
</evidence>
<proteinExistence type="predicted"/>
<dbReference type="Proteomes" id="UP001597112">
    <property type="component" value="Unassembled WGS sequence"/>
</dbReference>
<reference evidence="3" key="1">
    <citation type="journal article" date="2019" name="Int. J. Syst. Evol. Microbiol.">
        <title>The Global Catalogue of Microorganisms (GCM) 10K type strain sequencing project: providing services to taxonomists for standard genome sequencing and annotation.</title>
        <authorList>
            <consortium name="The Broad Institute Genomics Platform"/>
            <consortium name="The Broad Institute Genome Sequencing Center for Infectious Disease"/>
            <person name="Wu L."/>
            <person name="Ma J."/>
        </authorList>
    </citation>
    <scope>NUCLEOTIDE SEQUENCE [LARGE SCALE GENOMIC DNA]</scope>
    <source>
        <strain evidence="3">CCUG 58938</strain>
    </source>
</reference>
<evidence type="ECO:0000313" key="2">
    <source>
        <dbReference type="EMBL" id="MFD0999986.1"/>
    </source>
</evidence>
<dbReference type="RefSeq" id="WP_377579191.1">
    <property type="nucleotide sequence ID" value="NZ_JBHTKA010000003.1"/>
</dbReference>